<keyword evidence="1" id="KW-0732">Signal</keyword>
<keyword evidence="3" id="KW-1185">Reference proteome</keyword>
<dbReference type="EMBL" id="JBJKBG010000004">
    <property type="protein sequence ID" value="KAL3742235.1"/>
    <property type="molecule type" value="Genomic_DNA"/>
</dbReference>
<dbReference type="PANTHER" id="PTHR34270:SF3">
    <property type="entry name" value="PROTEIN RALF-LIKE 16-RELATED"/>
    <property type="match status" value="1"/>
</dbReference>
<name>A0ABD3KQZ4_EUCGL</name>
<evidence type="ECO:0000256" key="1">
    <source>
        <dbReference type="SAM" id="SignalP"/>
    </source>
</evidence>
<proteinExistence type="predicted"/>
<dbReference type="PANTHER" id="PTHR34270">
    <property type="entry name" value="PROTEIN RALF-LIKE 15-RELATED"/>
    <property type="match status" value="1"/>
</dbReference>
<dbReference type="Proteomes" id="UP001634007">
    <property type="component" value="Unassembled WGS sequence"/>
</dbReference>
<organism evidence="2 3">
    <name type="scientific">Eucalyptus globulus</name>
    <name type="common">Tasmanian blue gum</name>
    <dbReference type="NCBI Taxonomy" id="34317"/>
    <lineage>
        <taxon>Eukaryota</taxon>
        <taxon>Viridiplantae</taxon>
        <taxon>Streptophyta</taxon>
        <taxon>Embryophyta</taxon>
        <taxon>Tracheophyta</taxon>
        <taxon>Spermatophyta</taxon>
        <taxon>Magnoliopsida</taxon>
        <taxon>eudicotyledons</taxon>
        <taxon>Gunneridae</taxon>
        <taxon>Pentapetalae</taxon>
        <taxon>rosids</taxon>
        <taxon>malvids</taxon>
        <taxon>Myrtales</taxon>
        <taxon>Myrtaceae</taxon>
        <taxon>Myrtoideae</taxon>
        <taxon>Eucalypteae</taxon>
        <taxon>Eucalyptus</taxon>
    </lineage>
</organism>
<dbReference type="AlphaFoldDB" id="A0ABD3KQZ4"/>
<protein>
    <submittedName>
        <fullName evidence="2">Uncharacterized protein</fullName>
    </submittedName>
</protein>
<feature type="chain" id="PRO_5044741117" evidence="1">
    <location>
        <begin position="23"/>
        <end position="72"/>
    </location>
</feature>
<sequence>MAMSNKALALCIIALEICSFVADDVLVNATPISYGGMDKGDWAHCKGANCVLAPSNGYQHGCEKSNDCRGGR</sequence>
<reference evidence="2 3" key="1">
    <citation type="submission" date="2024-11" db="EMBL/GenBank/DDBJ databases">
        <title>Chromosome-level genome assembly of Eucalyptus globulus Labill. provides insights into its genome evolution.</title>
        <authorList>
            <person name="Li X."/>
        </authorList>
    </citation>
    <scope>NUCLEOTIDE SEQUENCE [LARGE SCALE GENOMIC DNA]</scope>
    <source>
        <strain evidence="2">CL2024</strain>
        <tissue evidence="2">Fresh tender leaves</tissue>
    </source>
</reference>
<evidence type="ECO:0000313" key="2">
    <source>
        <dbReference type="EMBL" id="KAL3742235.1"/>
    </source>
</evidence>
<gene>
    <name evidence="2" type="ORF">ACJRO7_017683</name>
</gene>
<evidence type="ECO:0000313" key="3">
    <source>
        <dbReference type="Proteomes" id="UP001634007"/>
    </source>
</evidence>
<feature type="signal peptide" evidence="1">
    <location>
        <begin position="1"/>
        <end position="22"/>
    </location>
</feature>
<comment type="caution">
    <text evidence="2">The sequence shown here is derived from an EMBL/GenBank/DDBJ whole genome shotgun (WGS) entry which is preliminary data.</text>
</comment>
<accession>A0ABD3KQZ4</accession>